<evidence type="ECO:0000256" key="2">
    <source>
        <dbReference type="ARBA" id="ARBA00023136"/>
    </source>
</evidence>
<evidence type="ECO:0000256" key="3">
    <source>
        <dbReference type="ARBA" id="ARBA00023237"/>
    </source>
</evidence>
<gene>
    <name evidence="5" type="ORF">ACFO3O_00890</name>
</gene>
<dbReference type="Proteomes" id="UP001596043">
    <property type="component" value="Unassembled WGS sequence"/>
</dbReference>
<dbReference type="InterPro" id="IPR011990">
    <property type="entry name" value="TPR-like_helical_dom_sf"/>
</dbReference>
<organism evidence="5 6">
    <name type="scientific">Dokdonia ponticola</name>
    <dbReference type="NCBI Taxonomy" id="2041041"/>
    <lineage>
        <taxon>Bacteria</taxon>
        <taxon>Pseudomonadati</taxon>
        <taxon>Bacteroidota</taxon>
        <taxon>Flavobacteriia</taxon>
        <taxon>Flavobacteriales</taxon>
        <taxon>Flavobacteriaceae</taxon>
        <taxon>Dokdonia</taxon>
    </lineage>
</organism>
<dbReference type="InterPro" id="IPR039565">
    <property type="entry name" value="BamD-like"/>
</dbReference>
<comment type="caution">
    <text evidence="5">The sequence shown here is derived from an EMBL/GenBank/DDBJ whole genome shotgun (WGS) entry which is preliminary data.</text>
</comment>
<protein>
    <submittedName>
        <fullName evidence="5">Outer membrane protein assembly factor BamD</fullName>
    </submittedName>
</protein>
<dbReference type="InterPro" id="IPR017689">
    <property type="entry name" value="BamD"/>
</dbReference>
<evidence type="ECO:0000313" key="6">
    <source>
        <dbReference type="Proteomes" id="UP001596043"/>
    </source>
</evidence>
<accession>A0ABV9HRX1</accession>
<keyword evidence="3" id="KW-0998">Cell outer membrane</keyword>
<evidence type="ECO:0000256" key="1">
    <source>
        <dbReference type="ARBA" id="ARBA00022729"/>
    </source>
</evidence>
<keyword evidence="2" id="KW-0472">Membrane</keyword>
<dbReference type="Gene3D" id="1.25.40.10">
    <property type="entry name" value="Tetratricopeptide repeat domain"/>
    <property type="match status" value="1"/>
</dbReference>
<evidence type="ECO:0000313" key="5">
    <source>
        <dbReference type="EMBL" id="MFC4632445.1"/>
    </source>
</evidence>
<dbReference type="SUPFAM" id="SSF48452">
    <property type="entry name" value="TPR-like"/>
    <property type="match status" value="1"/>
</dbReference>
<dbReference type="RefSeq" id="WP_379976639.1">
    <property type="nucleotide sequence ID" value="NZ_JBHSFV010000001.1"/>
</dbReference>
<feature type="domain" description="Outer membrane lipoprotein BamD-like" evidence="4">
    <location>
        <begin position="32"/>
        <end position="173"/>
    </location>
</feature>
<keyword evidence="6" id="KW-1185">Reference proteome</keyword>
<feature type="domain" description="Outer membrane lipoprotein BamD-like" evidence="4">
    <location>
        <begin position="181"/>
        <end position="263"/>
    </location>
</feature>
<dbReference type="Pfam" id="PF13525">
    <property type="entry name" value="YfiO"/>
    <property type="match status" value="2"/>
</dbReference>
<dbReference type="PROSITE" id="PS51257">
    <property type="entry name" value="PROKAR_LIPOPROTEIN"/>
    <property type="match status" value="1"/>
</dbReference>
<reference evidence="6" key="1">
    <citation type="journal article" date="2019" name="Int. J. Syst. Evol. Microbiol.">
        <title>The Global Catalogue of Microorganisms (GCM) 10K type strain sequencing project: providing services to taxonomists for standard genome sequencing and annotation.</title>
        <authorList>
            <consortium name="The Broad Institute Genomics Platform"/>
            <consortium name="The Broad Institute Genome Sequencing Center for Infectious Disease"/>
            <person name="Wu L."/>
            <person name="Ma J."/>
        </authorList>
    </citation>
    <scope>NUCLEOTIDE SEQUENCE [LARGE SCALE GENOMIC DNA]</scope>
    <source>
        <strain evidence="6">YJ-61-S</strain>
    </source>
</reference>
<name>A0ABV9HRX1_9FLAO</name>
<dbReference type="EMBL" id="JBHSFV010000001">
    <property type="protein sequence ID" value="MFC4632445.1"/>
    <property type="molecule type" value="Genomic_DNA"/>
</dbReference>
<evidence type="ECO:0000259" key="4">
    <source>
        <dbReference type="Pfam" id="PF13525"/>
    </source>
</evidence>
<sequence length="273" mass="32186">MKNILILFVFATVFCSCSTYQDALKSDDIKLKYEIADSLYQSGSYKKALKLYEQIVPLYRGRPQAERVMYAYSDIYYQLEDYYLAGYQFERFVKSYPQSTKREEAAFKSAESYYQLSPEYYLDQVDTYKAMDKLQEFINVYPESERQDEANLMVKELQTKLERKEFEIAKGYNTIGASRGTFPNAIKSFDNFISEYPGSVYREDAMFWKFDSAYQLAIGSRLDLMPARLEEAKEAYRILEKYYPSGKYTKEVTKMLEDINERLQVPVEEETIN</sequence>
<proteinExistence type="predicted"/>
<keyword evidence="1" id="KW-0732">Signal</keyword>
<dbReference type="NCBIfam" id="TIGR03302">
    <property type="entry name" value="OM_YfiO"/>
    <property type="match status" value="1"/>
</dbReference>